<evidence type="ECO:0000256" key="5">
    <source>
        <dbReference type="ARBA" id="ARBA00022617"/>
    </source>
</evidence>
<dbReference type="PANTHER" id="PTHR30529">
    <property type="entry name" value="CYTOCHROME B561"/>
    <property type="match status" value="1"/>
</dbReference>
<evidence type="ECO:0000256" key="3">
    <source>
        <dbReference type="ARBA" id="ARBA00022448"/>
    </source>
</evidence>
<dbReference type="SUPFAM" id="SSF81342">
    <property type="entry name" value="Transmembrane di-heme cytochromes"/>
    <property type="match status" value="1"/>
</dbReference>
<evidence type="ECO:0000256" key="7">
    <source>
        <dbReference type="ARBA" id="ARBA00022723"/>
    </source>
</evidence>
<comment type="caution">
    <text evidence="15">The sequence shown here is derived from an EMBL/GenBank/DDBJ whole genome shotgun (WGS) entry which is preliminary data.</text>
</comment>
<evidence type="ECO:0000256" key="10">
    <source>
        <dbReference type="ARBA" id="ARBA00023004"/>
    </source>
</evidence>
<feature type="domain" description="Cytochrome b561 bacterial/Ni-hydrogenase" evidence="14">
    <location>
        <begin position="11"/>
        <end position="176"/>
    </location>
</feature>
<evidence type="ECO:0000256" key="11">
    <source>
        <dbReference type="ARBA" id="ARBA00023136"/>
    </source>
</evidence>
<keyword evidence="4" id="KW-1003">Cell membrane</keyword>
<keyword evidence="9 13" id="KW-1133">Transmembrane helix</keyword>
<evidence type="ECO:0000259" key="14">
    <source>
        <dbReference type="Pfam" id="PF01292"/>
    </source>
</evidence>
<evidence type="ECO:0000313" key="16">
    <source>
        <dbReference type="Proteomes" id="UP000078272"/>
    </source>
</evidence>
<comment type="subcellular location">
    <subcellularLocation>
        <location evidence="2">Cell membrane</location>
        <topology evidence="2">Multi-pass membrane protein</topology>
    </subcellularLocation>
</comment>
<protein>
    <submittedName>
        <fullName evidence="15">Cytochrome B561</fullName>
    </submittedName>
</protein>
<dbReference type="Proteomes" id="UP000078272">
    <property type="component" value="Unassembled WGS sequence"/>
</dbReference>
<evidence type="ECO:0000256" key="12">
    <source>
        <dbReference type="ARBA" id="ARBA00037975"/>
    </source>
</evidence>
<evidence type="ECO:0000313" key="15">
    <source>
        <dbReference type="EMBL" id="KTQ97003.1"/>
    </source>
</evidence>
<dbReference type="RefSeq" id="WP_058634171.1">
    <property type="nucleotide sequence ID" value="NZ_LDPZ01000012.1"/>
</dbReference>
<dbReference type="PANTHER" id="PTHR30529:SF1">
    <property type="entry name" value="CYTOCHROME B561 HOMOLOG 2"/>
    <property type="match status" value="1"/>
</dbReference>
<dbReference type="PATRIC" id="fig|401562.3.peg.400"/>
<dbReference type="Pfam" id="PF01292">
    <property type="entry name" value="Ni_hydr_CYTB"/>
    <property type="match status" value="1"/>
</dbReference>
<dbReference type="Gene3D" id="1.20.950.20">
    <property type="entry name" value="Transmembrane di-heme cytochromes, Chain C"/>
    <property type="match status" value="1"/>
</dbReference>
<keyword evidence="6 13" id="KW-0812">Transmembrane</keyword>
<reference evidence="15 16" key="1">
    <citation type="journal article" date="2016" name="Front. Microbiol.">
        <title>Genomic Resource of Rice Seed Associated Bacteria.</title>
        <authorList>
            <person name="Midha S."/>
            <person name="Bansal K."/>
            <person name="Sharma S."/>
            <person name="Kumar N."/>
            <person name="Patil P.P."/>
            <person name="Chaudhry V."/>
            <person name="Patil P.B."/>
        </authorList>
    </citation>
    <scope>NUCLEOTIDE SEQUENCE [LARGE SCALE GENOMIC DNA]</scope>
    <source>
        <strain evidence="15 16">NS226</strain>
    </source>
</reference>
<feature type="transmembrane region" description="Helical" evidence="13">
    <location>
        <begin position="21"/>
        <end position="37"/>
    </location>
</feature>
<dbReference type="GO" id="GO:0009055">
    <property type="term" value="F:electron transfer activity"/>
    <property type="evidence" value="ECO:0007669"/>
    <property type="project" value="InterPro"/>
</dbReference>
<feature type="transmembrane region" description="Helical" evidence="13">
    <location>
        <begin position="153"/>
        <end position="170"/>
    </location>
</feature>
<name>A0A175RB74_9HYPH</name>
<evidence type="ECO:0000256" key="6">
    <source>
        <dbReference type="ARBA" id="ARBA00022692"/>
    </source>
</evidence>
<keyword evidence="5" id="KW-0349">Heme</keyword>
<dbReference type="InterPro" id="IPR052168">
    <property type="entry name" value="Cytochrome_b561_oxidase"/>
</dbReference>
<keyword evidence="7" id="KW-0479">Metal-binding</keyword>
<evidence type="ECO:0000256" key="2">
    <source>
        <dbReference type="ARBA" id="ARBA00004651"/>
    </source>
</evidence>
<gene>
    <name evidence="15" type="ORF">NS226_05670</name>
</gene>
<dbReference type="InterPro" id="IPR011577">
    <property type="entry name" value="Cyt_b561_bac/Ni-Hgenase"/>
</dbReference>
<evidence type="ECO:0000256" key="4">
    <source>
        <dbReference type="ARBA" id="ARBA00022475"/>
    </source>
</evidence>
<evidence type="ECO:0000256" key="9">
    <source>
        <dbReference type="ARBA" id="ARBA00022989"/>
    </source>
</evidence>
<dbReference type="STRING" id="401562.NS365_12470"/>
<dbReference type="GO" id="GO:0020037">
    <property type="term" value="F:heme binding"/>
    <property type="evidence" value="ECO:0007669"/>
    <property type="project" value="TreeGrafter"/>
</dbReference>
<keyword evidence="10" id="KW-0408">Iron</keyword>
<dbReference type="GO" id="GO:0046872">
    <property type="term" value="F:metal ion binding"/>
    <property type="evidence" value="ECO:0007669"/>
    <property type="project" value="UniProtKB-KW"/>
</dbReference>
<dbReference type="GO" id="GO:0022904">
    <property type="term" value="P:respiratory electron transport chain"/>
    <property type="evidence" value="ECO:0007669"/>
    <property type="project" value="InterPro"/>
</dbReference>
<keyword evidence="3" id="KW-0813">Transport</keyword>
<dbReference type="EMBL" id="LDPZ01000012">
    <property type="protein sequence ID" value="KTQ97003.1"/>
    <property type="molecule type" value="Genomic_DNA"/>
</dbReference>
<dbReference type="InterPro" id="IPR016174">
    <property type="entry name" value="Di-haem_cyt_TM"/>
</dbReference>
<dbReference type="GO" id="GO:0005886">
    <property type="term" value="C:plasma membrane"/>
    <property type="evidence" value="ECO:0007669"/>
    <property type="project" value="UniProtKB-SubCell"/>
</dbReference>
<evidence type="ECO:0000256" key="13">
    <source>
        <dbReference type="SAM" id="Phobius"/>
    </source>
</evidence>
<proteinExistence type="inferred from homology"/>
<accession>A0A175RB74</accession>
<keyword evidence="8" id="KW-0249">Electron transport</keyword>
<evidence type="ECO:0000256" key="1">
    <source>
        <dbReference type="ARBA" id="ARBA00001970"/>
    </source>
</evidence>
<dbReference type="OrthoDB" id="1247465at2"/>
<comment type="cofactor">
    <cofactor evidence="1">
        <name>heme b</name>
        <dbReference type="ChEBI" id="CHEBI:60344"/>
    </cofactor>
</comment>
<feature type="transmembrane region" description="Helical" evidence="13">
    <location>
        <begin position="100"/>
        <end position="119"/>
    </location>
</feature>
<comment type="similarity">
    <text evidence="12">Belongs to the cytochrome b561 family.</text>
</comment>
<sequence>MVHPVSAPALRYPLSLRVLHWSRAVLILGLIACGWFMTGRAEDDAVAAWLYPNHKQFGLLVWLLAMVHLVVRWRERVRLPREAHELRPWERKLSMATQRLMIALTLLTPMFGYAMSSVFTQSDGVPFFLVSRLPEVLPKNDALFPLFQTLHRYSAYILLTCVALHVAGALKHRVLHAGGERDVLTRML</sequence>
<evidence type="ECO:0000256" key="8">
    <source>
        <dbReference type="ARBA" id="ARBA00022982"/>
    </source>
</evidence>
<dbReference type="AlphaFoldDB" id="A0A175RB74"/>
<keyword evidence="11 13" id="KW-0472">Membrane</keyword>
<feature type="transmembrane region" description="Helical" evidence="13">
    <location>
        <begin position="57"/>
        <end position="73"/>
    </location>
</feature>
<organism evidence="15 16">
    <name type="scientific">Aureimonas ureilytica</name>
    <dbReference type="NCBI Taxonomy" id="401562"/>
    <lineage>
        <taxon>Bacteria</taxon>
        <taxon>Pseudomonadati</taxon>
        <taxon>Pseudomonadota</taxon>
        <taxon>Alphaproteobacteria</taxon>
        <taxon>Hyphomicrobiales</taxon>
        <taxon>Aurantimonadaceae</taxon>
        <taxon>Aureimonas</taxon>
    </lineage>
</organism>